<proteinExistence type="predicted"/>
<protein>
    <submittedName>
        <fullName evidence="2">Transposase</fullName>
    </submittedName>
</protein>
<evidence type="ECO:0000313" key="2">
    <source>
        <dbReference type="WBParaSite" id="Pan_g21247.t1"/>
    </source>
</evidence>
<name>A0A7E4VI55_PANRE</name>
<accession>A0A7E4VI55</accession>
<sequence>MQSPGSTPLTRQPPRTRRMHKCNCIRVFLDSVRVIERTVCDIHRKAYSGSSPEAFPGLTIRKQSREIRLVIKNEMRKVNTPPRTGKKTRIAANEQH</sequence>
<keyword evidence="1" id="KW-1185">Reference proteome</keyword>
<reference evidence="1" key="1">
    <citation type="journal article" date="2013" name="Genetics">
        <title>The draft genome and transcriptome of Panagrellus redivivus are shaped by the harsh demands of a free-living lifestyle.</title>
        <authorList>
            <person name="Srinivasan J."/>
            <person name="Dillman A.R."/>
            <person name="Macchietto M.G."/>
            <person name="Heikkinen L."/>
            <person name="Lakso M."/>
            <person name="Fracchia K.M."/>
            <person name="Antoshechkin I."/>
            <person name="Mortazavi A."/>
            <person name="Wong G."/>
            <person name="Sternberg P.W."/>
        </authorList>
    </citation>
    <scope>NUCLEOTIDE SEQUENCE [LARGE SCALE GENOMIC DNA]</scope>
    <source>
        <strain evidence="1">MT8872</strain>
    </source>
</reference>
<dbReference type="Proteomes" id="UP000492821">
    <property type="component" value="Unassembled WGS sequence"/>
</dbReference>
<dbReference type="WBParaSite" id="Pan_g21247.t1">
    <property type="protein sequence ID" value="Pan_g21247.t1"/>
    <property type="gene ID" value="Pan_g21247"/>
</dbReference>
<reference evidence="2" key="2">
    <citation type="submission" date="2020-10" db="UniProtKB">
        <authorList>
            <consortium name="WormBaseParasite"/>
        </authorList>
    </citation>
    <scope>IDENTIFICATION</scope>
</reference>
<dbReference type="AlphaFoldDB" id="A0A7E4VI55"/>
<organism evidence="1 2">
    <name type="scientific">Panagrellus redivivus</name>
    <name type="common">Microworm</name>
    <dbReference type="NCBI Taxonomy" id="6233"/>
    <lineage>
        <taxon>Eukaryota</taxon>
        <taxon>Metazoa</taxon>
        <taxon>Ecdysozoa</taxon>
        <taxon>Nematoda</taxon>
        <taxon>Chromadorea</taxon>
        <taxon>Rhabditida</taxon>
        <taxon>Tylenchina</taxon>
        <taxon>Panagrolaimomorpha</taxon>
        <taxon>Panagrolaimoidea</taxon>
        <taxon>Panagrolaimidae</taxon>
        <taxon>Panagrellus</taxon>
    </lineage>
</organism>
<evidence type="ECO:0000313" key="1">
    <source>
        <dbReference type="Proteomes" id="UP000492821"/>
    </source>
</evidence>